<dbReference type="Proteomes" id="UP000603912">
    <property type="component" value="Unassembled WGS sequence"/>
</dbReference>
<sequence length="178" mass="19279">MSVHALPPSVRVLLPVDALFVIDVLRRFERFRSGYDQKHLDAAAESIRDKLGEAAVDGVMSDALLLDNEIRLRTGGNFGFMPDGSPSATQDEVTLLRMIAALQDGAFRMAGEDAADLGVIQSRALLMLANKIANRLDTHGLRLRRDTIGLNAGLRALPPQRPAGGKAPELRIVATMAR</sequence>
<reference evidence="1" key="2">
    <citation type="submission" date="2020-09" db="EMBL/GenBank/DDBJ databases">
        <authorList>
            <person name="Sun Q."/>
            <person name="Zhou Y."/>
        </authorList>
    </citation>
    <scope>NUCLEOTIDE SEQUENCE</scope>
    <source>
        <strain evidence="1">CGMCC 1.12214</strain>
    </source>
</reference>
<protein>
    <submittedName>
        <fullName evidence="1">Uncharacterized protein</fullName>
    </submittedName>
</protein>
<dbReference type="AlphaFoldDB" id="A0A917IA51"/>
<keyword evidence="2" id="KW-1185">Reference proteome</keyword>
<dbReference type="EMBL" id="BMES01000002">
    <property type="protein sequence ID" value="GGH26839.1"/>
    <property type="molecule type" value="Genomic_DNA"/>
</dbReference>
<proteinExistence type="predicted"/>
<accession>A0A917IA51</accession>
<evidence type="ECO:0000313" key="1">
    <source>
        <dbReference type="EMBL" id="GGH26839.1"/>
    </source>
</evidence>
<evidence type="ECO:0000313" key="2">
    <source>
        <dbReference type="Proteomes" id="UP000603912"/>
    </source>
</evidence>
<name>A0A917IA51_9HYPH</name>
<organism evidence="1 2">
    <name type="scientific">Alsobacter metallidurans</name>
    <dbReference type="NCBI Taxonomy" id="340221"/>
    <lineage>
        <taxon>Bacteria</taxon>
        <taxon>Pseudomonadati</taxon>
        <taxon>Pseudomonadota</taxon>
        <taxon>Alphaproteobacteria</taxon>
        <taxon>Hyphomicrobiales</taxon>
        <taxon>Alsobacteraceae</taxon>
        <taxon>Alsobacter</taxon>
    </lineage>
</organism>
<gene>
    <name evidence="1" type="ORF">GCM10007036_34950</name>
</gene>
<comment type="caution">
    <text evidence="1">The sequence shown here is derived from an EMBL/GenBank/DDBJ whole genome shotgun (WGS) entry which is preliminary data.</text>
</comment>
<reference evidence="1" key="1">
    <citation type="journal article" date="2014" name="Int. J. Syst. Evol. Microbiol.">
        <title>Complete genome sequence of Corynebacterium casei LMG S-19264T (=DSM 44701T), isolated from a smear-ripened cheese.</title>
        <authorList>
            <consortium name="US DOE Joint Genome Institute (JGI-PGF)"/>
            <person name="Walter F."/>
            <person name="Albersmeier A."/>
            <person name="Kalinowski J."/>
            <person name="Ruckert C."/>
        </authorList>
    </citation>
    <scope>NUCLEOTIDE SEQUENCE</scope>
    <source>
        <strain evidence="1">CGMCC 1.12214</strain>
    </source>
</reference>
<dbReference type="RefSeq" id="WP_188518981.1">
    <property type="nucleotide sequence ID" value="NZ_BMES01000002.1"/>
</dbReference>